<evidence type="ECO:0008006" key="3">
    <source>
        <dbReference type="Google" id="ProtNLM"/>
    </source>
</evidence>
<dbReference type="Proteomes" id="UP000548423">
    <property type="component" value="Unassembled WGS sequence"/>
</dbReference>
<name>A0A852TNZ8_9BACI</name>
<evidence type="ECO:0000313" key="2">
    <source>
        <dbReference type="Proteomes" id="UP000548423"/>
    </source>
</evidence>
<reference evidence="2" key="1">
    <citation type="submission" date="2020-07" db="EMBL/GenBank/DDBJ databases">
        <authorList>
            <person name="Partida-Martinez L."/>
            <person name="Huntemann M."/>
            <person name="Clum A."/>
            <person name="Wang J."/>
            <person name="Palaniappan K."/>
            <person name="Ritter S."/>
            <person name="Chen I.-M."/>
            <person name="Stamatis D."/>
            <person name="Reddy T."/>
            <person name="O'Malley R."/>
            <person name="Daum C."/>
            <person name="Shapiro N."/>
            <person name="Ivanova N."/>
            <person name="Kyrpides N."/>
            <person name="Woyke T."/>
        </authorList>
    </citation>
    <scope>NUCLEOTIDE SEQUENCE [LARGE SCALE GENOMIC DNA]</scope>
    <source>
        <strain evidence="2">AT2.8</strain>
    </source>
</reference>
<organism evidence="1 2">
    <name type="scientific">Neobacillus niacini</name>
    <dbReference type="NCBI Taxonomy" id="86668"/>
    <lineage>
        <taxon>Bacteria</taxon>
        <taxon>Bacillati</taxon>
        <taxon>Bacillota</taxon>
        <taxon>Bacilli</taxon>
        <taxon>Bacillales</taxon>
        <taxon>Bacillaceae</taxon>
        <taxon>Neobacillus</taxon>
    </lineage>
</organism>
<sequence>MRKRNIISFKKLVDDNKQELKSDMKAMERIEAKIDKKHSKR</sequence>
<dbReference type="InterPro" id="IPR025004">
    <property type="entry name" value="SenN/SenS"/>
</dbReference>
<gene>
    <name evidence="1" type="ORF">F4694_006034</name>
</gene>
<dbReference type="AlphaFoldDB" id="A0A852TNZ8"/>
<reference evidence="2" key="2">
    <citation type="submission" date="2020-08" db="EMBL/GenBank/DDBJ databases">
        <title>The Agave Microbiome: Exploring the role of microbial communities in plant adaptations to desert environments.</title>
        <authorList>
            <person name="Partida-Martinez L.P."/>
        </authorList>
    </citation>
    <scope>NUCLEOTIDE SEQUENCE [LARGE SCALE GENOMIC DNA]</scope>
    <source>
        <strain evidence="2">AT2.8</strain>
    </source>
</reference>
<proteinExistence type="predicted"/>
<comment type="caution">
    <text evidence="1">The sequence shown here is derived from an EMBL/GenBank/DDBJ whole genome shotgun (WGS) entry which is preliminary data.</text>
</comment>
<accession>A0A852TNZ8</accession>
<dbReference type="EMBL" id="JACCBX010000019">
    <property type="protein sequence ID" value="NYE09177.1"/>
    <property type="molecule type" value="Genomic_DNA"/>
</dbReference>
<evidence type="ECO:0000313" key="1">
    <source>
        <dbReference type="EMBL" id="NYE09177.1"/>
    </source>
</evidence>
<protein>
    <recommendedName>
        <fullName evidence="3">FbpB family small basic protein</fullName>
    </recommendedName>
</protein>
<dbReference type="Pfam" id="PF13040">
    <property type="entry name" value="Fur_reg_FbpB"/>
    <property type="match status" value="1"/>
</dbReference>